<evidence type="ECO:0008006" key="3">
    <source>
        <dbReference type="Google" id="ProtNLM"/>
    </source>
</evidence>
<evidence type="ECO:0000313" key="2">
    <source>
        <dbReference type="Proteomes" id="UP000002715"/>
    </source>
</evidence>
<dbReference type="EMBL" id="CP000111">
    <property type="protein sequence ID" value="ABB49625.1"/>
    <property type="molecule type" value="Genomic_DNA"/>
</dbReference>
<dbReference type="AlphaFoldDB" id="Q31BX0"/>
<dbReference type="PANTHER" id="PTHR36529:SF1">
    <property type="entry name" value="GLYCOSYLTRANSFERASE"/>
    <property type="match status" value="1"/>
</dbReference>
<dbReference type="Proteomes" id="UP000002715">
    <property type="component" value="Chromosome"/>
</dbReference>
<dbReference type="STRING" id="74546.PMT9312_0564"/>
<dbReference type="NCBIfam" id="TIGR04282">
    <property type="entry name" value="glyco_like_cofC"/>
    <property type="match status" value="1"/>
</dbReference>
<dbReference type="eggNOG" id="COG3222">
    <property type="taxonomic scope" value="Bacteria"/>
</dbReference>
<dbReference type="InterPro" id="IPR029044">
    <property type="entry name" value="Nucleotide-diphossugar_trans"/>
</dbReference>
<dbReference type="KEGG" id="pmi:PMT9312_0564"/>
<evidence type="ECO:0000313" key="1">
    <source>
        <dbReference type="EMBL" id="ABB49625.1"/>
    </source>
</evidence>
<dbReference type="PANTHER" id="PTHR36529">
    <property type="entry name" value="SLL1095 PROTEIN"/>
    <property type="match status" value="1"/>
</dbReference>
<dbReference type="RefSeq" id="WP_011376120.1">
    <property type="nucleotide sequence ID" value="NC_007577.1"/>
</dbReference>
<dbReference type="SUPFAM" id="SSF53448">
    <property type="entry name" value="Nucleotide-diphospho-sugar transferases"/>
    <property type="match status" value="1"/>
</dbReference>
<dbReference type="Gene3D" id="3.90.550.10">
    <property type="entry name" value="Spore Coat Polysaccharide Biosynthesis Protein SpsA, Chain A"/>
    <property type="match status" value="1"/>
</dbReference>
<sequence>MAKWHGFGRCKTRLSKDIGKSNSAKVQSVMTKHTISVAKYLQKTKLIDISIAISGLGKKNCMRWSKELGIKKFNLQGKGCLGEKMKRQIIINKKFCTQHKIKNIIFIGTDLPDLCHQDLLNTLRELKQNDLILGPSNDGGYWLIGLSEKIMSKNLYLPFIKIRWGTENVLQSTIDNFASTKLKYKFLDKKIDIDTILDIENRN</sequence>
<name>Q31BX0_PROM9</name>
<proteinExistence type="predicted"/>
<organism evidence="1 2">
    <name type="scientific">Prochlorococcus marinus (strain MIT 9312)</name>
    <dbReference type="NCBI Taxonomy" id="74546"/>
    <lineage>
        <taxon>Bacteria</taxon>
        <taxon>Bacillati</taxon>
        <taxon>Cyanobacteriota</taxon>
        <taxon>Cyanophyceae</taxon>
        <taxon>Synechococcales</taxon>
        <taxon>Prochlorococcaceae</taxon>
        <taxon>Prochlorococcus</taxon>
    </lineage>
</organism>
<dbReference type="HOGENOM" id="CLU_075662_2_0_3"/>
<accession>Q31BX0</accession>
<dbReference type="Pfam" id="PF09837">
    <property type="entry name" value="DUF2064"/>
    <property type="match status" value="1"/>
</dbReference>
<protein>
    <recommendedName>
        <fullName evidence="3">Glycosyltransferase</fullName>
    </recommendedName>
</protein>
<dbReference type="OrthoDB" id="9810303at2"/>
<gene>
    <name evidence="1" type="ordered locus">PMT9312_0564</name>
</gene>
<dbReference type="InterPro" id="IPR018641">
    <property type="entry name" value="Trfase_1_rSAM/seldom-assoc"/>
</dbReference>
<reference evidence="2" key="1">
    <citation type="submission" date="2005-07" db="EMBL/GenBank/DDBJ databases">
        <title>Complete sequence of Prochlorococcus marinus str. MIT 9312.</title>
        <authorList>
            <consortium name="US DOE Joint Genome Institute"/>
            <person name="Copeland A."/>
            <person name="Lucas S."/>
            <person name="Lapidus A."/>
            <person name="Barry K."/>
            <person name="Detter J.C."/>
            <person name="Glavina T."/>
            <person name="Hammon N."/>
            <person name="Israni S."/>
            <person name="Pitluck S."/>
            <person name="Thiel J."/>
            <person name="Schmutz J."/>
            <person name="Larimer F."/>
            <person name="Land M."/>
            <person name="Kyrpides N."/>
            <person name="Lykidis A."/>
            <person name="Richardson P."/>
        </authorList>
    </citation>
    <scope>NUCLEOTIDE SEQUENCE [LARGE SCALE GENOMIC DNA]</scope>
    <source>
        <strain evidence="2">MIT 9312</strain>
    </source>
</reference>